<comment type="caution">
    <text evidence="3">The sequence shown here is derived from an EMBL/GenBank/DDBJ whole genome shotgun (WGS) entry which is preliminary data.</text>
</comment>
<reference evidence="3 4" key="1">
    <citation type="submission" date="2021-06" db="EMBL/GenBank/DDBJ databases">
        <title>Clostridia strains as spoilage organisms.</title>
        <authorList>
            <person name="Wambui J."/>
            <person name="Stephan R."/>
            <person name="Stevens M.J.A."/>
        </authorList>
    </citation>
    <scope>NUCLEOTIDE SEQUENCE [LARGE SCALE GENOMIC DNA]</scope>
    <source>
        <strain evidence="3 4">DSM 14204</strain>
    </source>
</reference>
<dbReference type="EMBL" id="JAHLDV010000073">
    <property type="protein sequence ID" value="MBU3161554.1"/>
    <property type="molecule type" value="Genomic_DNA"/>
</dbReference>
<dbReference type="Pfam" id="PF01041">
    <property type="entry name" value="DegT_DnrJ_EryC1"/>
    <property type="match status" value="1"/>
</dbReference>
<sequence length="364" mass="41485">MEVPFINFEPMHNEIRDEIIEAFKKVYDRNWFILGESVEKFEKNFLKFCNTDYCISCGNGLDALCLILRGYDIGVGDEVIVPSNTYIATALAVSNVGAKVVLVEPDIKTFNIDVNKIEEAITKRTKAIIAVHLYGRPVEVDKVRVLCEKYNLKFIEDAAQAHGAIYKGEKIGSLGDAAGFSFYPGKNLGALGDGGAILTSDIVLAQKVRALRNYGSNIKYHNEYKGVNSRLDEIQAEFLIVKLRYLYKWNNERQKIARLYIERINNSKLILPDLNLVKESVWHVFPLRTECRNELKQYLKDKGIGTLIHYPIPIHLQKAYKDLGYKLGDFPIAEEISTTVLSLPMWYGMSEDEVNYVIDVLNQW</sequence>
<keyword evidence="3" id="KW-0808">Transferase</keyword>
<dbReference type="PANTHER" id="PTHR30244">
    <property type="entry name" value="TRANSAMINASE"/>
    <property type="match status" value="1"/>
</dbReference>
<proteinExistence type="inferred from homology"/>
<evidence type="ECO:0000256" key="2">
    <source>
        <dbReference type="RuleBase" id="RU004508"/>
    </source>
</evidence>
<evidence type="ECO:0000313" key="3">
    <source>
        <dbReference type="EMBL" id="MBU3161554.1"/>
    </source>
</evidence>
<dbReference type="PANTHER" id="PTHR30244:SF36">
    <property type="entry name" value="3-OXO-GLUCOSE-6-PHOSPHATE:GLUTAMATE AMINOTRANSFERASE"/>
    <property type="match status" value="1"/>
</dbReference>
<keyword evidence="4" id="KW-1185">Reference proteome</keyword>
<organism evidence="3 4">
    <name type="scientific">Clostridium frigoris</name>
    <dbReference type="NCBI Taxonomy" id="205327"/>
    <lineage>
        <taxon>Bacteria</taxon>
        <taxon>Bacillati</taxon>
        <taxon>Bacillota</taxon>
        <taxon>Clostridia</taxon>
        <taxon>Eubacteriales</taxon>
        <taxon>Clostridiaceae</taxon>
        <taxon>Clostridium</taxon>
    </lineage>
</organism>
<name>A0ABS6BY73_9CLOT</name>
<dbReference type="GO" id="GO:0008483">
    <property type="term" value="F:transaminase activity"/>
    <property type="evidence" value="ECO:0007669"/>
    <property type="project" value="UniProtKB-KW"/>
</dbReference>
<dbReference type="RefSeq" id="WP_216151418.1">
    <property type="nucleotide sequence ID" value="NZ_JAHLDV010000073.1"/>
</dbReference>
<dbReference type="InterPro" id="IPR000653">
    <property type="entry name" value="DegT/StrS_aminotransferase"/>
</dbReference>
<evidence type="ECO:0000313" key="4">
    <source>
        <dbReference type="Proteomes" id="UP000776252"/>
    </source>
</evidence>
<dbReference type="Proteomes" id="UP000776252">
    <property type="component" value="Unassembled WGS sequence"/>
</dbReference>
<accession>A0ABS6BY73</accession>
<keyword evidence="3" id="KW-0032">Aminotransferase</keyword>
<gene>
    <name evidence="3" type="ORF">KPL37_17750</name>
</gene>
<protein>
    <submittedName>
        <fullName evidence="3">DegT/DnrJ/EryC1/StrS family aminotransferase</fullName>
    </submittedName>
</protein>
<dbReference type="PIRSF" id="PIRSF000390">
    <property type="entry name" value="PLP_StrS"/>
    <property type="match status" value="1"/>
</dbReference>
<keyword evidence="1 2" id="KW-0663">Pyridoxal phosphate</keyword>
<evidence type="ECO:0000256" key="1">
    <source>
        <dbReference type="ARBA" id="ARBA00022898"/>
    </source>
</evidence>
<comment type="similarity">
    <text evidence="2">Belongs to the DegT/DnrJ/EryC1 family.</text>
</comment>
<dbReference type="CDD" id="cd00616">
    <property type="entry name" value="AHBA_syn"/>
    <property type="match status" value="1"/>
</dbReference>